<dbReference type="GO" id="GO:0005975">
    <property type="term" value="P:carbohydrate metabolic process"/>
    <property type="evidence" value="ECO:0007669"/>
    <property type="project" value="InterPro"/>
</dbReference>
<comment type="similarity">
    <text evidence="2">Belongs to the polysaccharide deacetylase family.</text>
</comment>
<dbReference type="AlphaFoldDB" id="A0A7W6RSK8"/>
<dbReference type="Pfam" id="PF01522">
    <property type="entry name" value="Polysacc_deac_1"/>
    <property type="match status" value="1"/>
</dbReference>
<dbReference type="SUPFAM" id="SSF88713">
    <property type="entry name" value="Glycoside hydrolase/deacetylase"/>
    <property type="match status" value="1"/>
</dbReference>
<name>A0A7W6RSK8_9HYPH</name>
<sequence length="262" mass="29060">MATQRMIVTLTVNLQGSVIENSVGPETEDTLFGKKSYGKYLAHPGTDRILAMLDRLGVKATFFVPGREALDDPDLVRRIAAKGHEIAAHGYAHEAYDGKPEEAALLRQTHEILKSFAGTAPLGWRAPVGLLAPETLTALQQLGYLYDSSNQDDDLPYSLAADGAPNMVELPQNEMLFDETHYSRRATHTRLLAWWREEFHAMHAERCFATITVSPRSDYGSGRASRIAVLERFLAEVGGYEDVALMTCAEAARLHYSTIQHE</sequence>
<proteinExistence type="inferred from homology"/>
<evidence type="ECO:0000256" key="3">
    <source>
        <dbReference type="ARBA" id="ARBA00020071"/>
    </source>
</evidence>
<dbReference type="PROSITE" id="PS51677">
    <property type="entry name" value="NODB"/>
    <property type="match status" value="1"/>
</dbReference>
<organism evidence="6 7">
    <name type="scientific">Rhizobium mongolense</name>
    <dbReference type="NCBI Taxonomy" id="57676"/>
    <lineage>
        <taxon>Bacteria</taxon>
        <taxon>Pseudomonadati</taxon>
        <taxon>Pseudomonadota</taxon>
        <taxon>Alphaproteobacteria</taxon>
        <taxon>Hyphomicrobiales</taxon>
        <taxon>Rhizobiaceae</taxon>
        <taxon>Rhizobium/Agrobacterium group</taxon>
        <taxon>Rhizobium</taxon>
    </lineage>
</organism>
<evidence type="ECO:0000313" key="7">
    <source>
        <dbReference type="Proteomes" id="UP000533641"/>
    </source>
</evidence>
<dbReference type="Proteomes" id="UP000533641">
    <property type="component" value="Unassembled WGS sequence"/>
</dbReference>
<evidence type="ECO:0000259" key="5">
    <source>
        <dbReference type="PROSITE" id="PS51677"/>
    </source>
</evidence>
<dbReference type="PANTHER" id="PTHR47561:SF1">
    <property type="entry name" value="POLYSACCHARIDE DEACETYLASE FAMILY PROTEIN (AFU_ORTHOLOGUE AFUA_6G05030)"/>
    <property type="match status" value="1"/>
</dbReference>
<gene>
    <name evidence="6" type="ORF">GGE12_005651</name>
</gene>
<accession>A0A7W6RSK8</accession>
<dbReference type="GO" id="GO:0016810">
    <property type="term" value="F:hydrolase activity, acting on carbon-nitrogen (but not peptide) bonds"/>
    <property type="evidence" value="ECO:0007669"/>
    <property type="project" value="InterPro"/>
</dbReference>
<evidence type="ECO:0000256" key="2">
    <source>
        <dbReference type="ARBA" id="ARBA00010973"/>
    </source>
</evidence>
<comment type="function">
    <text evidence="1">Is involved in generating a small heat-stable compound (Nod), an acylated oligomer of N-acetylglucosamine, that stimulates mitosis in various plant protoplasts.</text>
</comment>
<dbReference type="InterPro" id="IPR002509">
    <property type="entry name" value="NODB_dom"/>
</dbReference>
<evidence type="ECO:0000313" key="6">
    <source>
        <dbReference type="EMBL" id="MBB4277842.1"/>
    </source>
</evidence>
<comment type="caution">
    <text evidence="6">The sequence shown here is derived from an EMBL/GenBank/DDBJ whole genome shotgun (WGS) entry which is preliminary data.</text>
</comment>
<dbReference type="EMBL" id="JACIGM010000015">
    <property type="protein sequence ID" value="MBB4277842.1"/>
    <property type="molecule type" value="Genomic_DNA"/>
</dbReference>
<dbReference type="Gene3D" id="3.20.20.370">
    <property type="entry name" value="Glycoside hydrolase/deacetylase"/>
    <property type="match status" value="1"/>
</dbReference>
<reference evidence="6 7" key="1">
    <citation type="submission" date="2020-08" db="EMBL/GenBank/DDBJ databases">
        <title>Genomic Encyclopedia of Type Strains, Phase IV (KMG-V): Genome sequencing to study the core and pangenomes of soil and plant-associated prokaryotes.</title>
        <authorList>
            <person name="Whitman W."/>
        </authorList>
    </citation>
    <scope>NUCLEOTIDE SEQUENCE [LARGE SCALE GENOMIC DNA]</scope>
    <source>
        <strain evidence="6 7">SEMIA 402</strain>
    </source>
</reference>
<feature type="domain" description="NodB homology" evidence="5">
    <location>
        <begin position="26"/>
        <end position="243"/>
    </location>
</feature>
<evidence type="ECO:0000256" key="4">
    <source>
        <dbReference type="ARBA" id="ARBA00032976"/>
    </source>
</evidence>
<dbReference type="RefSeq" id="WP_183928603.1">
    <property type="nucleotide sequence ID" value="NZ_JACIGM010000015.1"/>
</dbReference>
<dbReference type="InterPro" id="IPR011330">
    <property type="entry name" value="Glyco_hydro/deAcase_b/a-brl"/>
</dbReference>
<protein>
    <recommendedName>
        <fullName evidence="3">Chitooligosaccharide deacetylase</fullName>
    </recommendedName>
    <alternativeName>
        <fullName evidence="4">Nodulation protein B</fullName>
    </alternativeName>
</protein>
<dbReference type="PANTHER" id="PTHR47561">
    <property type="entry name" value="POLYSACCHARIDE DEACETYLASE FAMILY PROTEIN (AFU_ORTHOLOGUE AFUA_6G05030)"/>
    <property type="match status" value="1"/>
</dbReference>
<evidence type="ECO:0000256" key="1">
    <source>
        <dbReference type="ARBA" id="ARBA00003236"/>
    </source>
</evidence>